<gene>
    <name evidence="2" type="ORF">PLOB_00005264</name>
</gene>
<dbReference type="EMBL" id="CALNXK010000123">
    <property type="protein sequence ID" value="CAH3162391.1"/>
    <property type="molecule type" value="Genomic_DNA"/>
</dbReference>
<dbReference type="SUPFAM" id="SSF52266">
    <property type="entry name" value="SGNH hydrolase"/>
    <property type="match status" value="1"/>
</dbReference>
<feature type="non-terminal residue" evidence="2">
    <location>
        <position position="1"/>
    </location>
</feature>
<keyword evidence="3" id="KW-1185">Reference proteome</keyword>
<feature type="compositionally biased region" description="Polar residues" evidence="1">
    <location>
        <begin position="80"/>
        <end position="89"/>
    </location>
</feature>
<feature type="compositionally biased region" description="Low complexity" evidence="1">
    <location>
        <begin position="69"/>
        <end position="79"/>
    </location>
</feature>
<name>A0ABN8QDD4_9CNID</name>
<dbReference type="InterPro" id="IPR036514">
    <property type="entry name" value="SGNH_hydro_sf"/>
</dbReference>
<dbReference type="Gene3D" id="3.40.50.1110">
    <property type="entry name" value="SGNH hydrolase"/>
    <property type="match status" value="1"/>
</dbReference>
<feature type="compositionally biased region" description="Basic and acidic residues" evidence="1">
    <location>
        <begin position="90"/>
        <end position="102"/>
    </location>
</feature>
<feature type="compositionally biased region" description="Polar residues" evidence="1">
    <location>
        <begin position="57"/>
        <end position="68"/>
    </location>
</feature>
<comment type="caution">
    <text evidence="2">The sequence shown here is derived from an EMBL/GenBank/DDBJ whole genome shotgun (WGS) entry which is preliminary data.</text>
</comment>
<evidence type="ECO:0000313" key="2">
    <source>
        <dbReference type="EMBL" id="CAH3162391.1"/>
    </source>
</evidence>
<evidence type="ECO:0000256" key="1">
    <source>
        <dbReference type="SAM" id="MobiDB-lite"/>
    </source>
</evidence>
<feature type="non-terminal residue" evidence="2">
    <location>
        <position position="333"/>
    </location>
</feature>
<sequence>DAIVSEKLGLQTIETDTTFSQIESPANGQDNPRVDDIYSFIEIKAAMKEDGKCFSRNADNGSSGNLHINQQGQGNGQCQKKPNTVTQQRKATETGKKSEHPKQSKQRTRATPAGRTAEATSFPTKSENDRITVVVGDSIIKNLQGRKLAKAVGHWVVLKAFPAATIHDMKSHIIPTVERCPDQICLHIGTNDLKSKEPHVVADAIVDLAREIENSCDAEIVLSEITTRNDAHSNAVKTVNRRLKQFSRQNGWKLISHANITQNGLNKGGLHLNREEIQKPCSKPFLVVTLYRPPCASAELFSHYETLVGKLDSLDLEYYLMGDLNCNMASAHF</sequence>
<accession>A0ABN8QDD4</accession>
<organism evidence="2 3">
    <name type="scientific">Porites lobata</name>
    <dbReference type="NCBI Taxonomy" id="104759"/>
    <lineage>
        <taxon>Eukaryota</taxon>
        <taxon>Metazoa</taxon>
        <taxon>Cnidaria</taxon>
        <taxon>Anthozoa</taxon>
        <taxon>Hexacorallia</taxon>
        <taxon>Scleractinia</taxon>
        <taxon>Fungiina</taxon>
        <taxon>Poritidae</taxon>
        <taxon>Porites</taxon>
    </lineage>
</organism>
<protein>
    <submittedName>
        <fullName evidence="2">Uncharacterized protein</fullName>
    </submittedName>
</protein>
<dbReference type="Proteomes" id="UP001159405">
    <property type="component" value="Unassembled WGS sequence"/>
</dbReference>
<proteinExistence type="predicted"/>
<reference evidence="2 3" key="1">
    <citation type="submission" date="2022-05" db="EMBL/GenBank/DDBJ databases">
        <authorList>
            <consortium name="Genoscope - CEA"/>
            <person name="William W."/>
        </authorList>
    </citation>
    <scope>NUCLEOTIDE SEQUENCE [LARGE SCALE GENOMIC DNA]</scope>
</reference>
<evidence type="ECO:0000313" key="3">
    <source>
        <dbReference type="Proteomes" id="UP001159405"/>
    </source>
</evidence>
<feature type="region of interest" description="Disordered" evidence="1">
    <location>
        <begin position="54"/>
        <end position="124"/>
    </location>
</feature>